<protein>
    <submittedName>
        <fullName evidence="4">Putative bar domain protein</fullName>
    </submittedName>
</protein>
<dbReference type="Proteomes" id="UP000053317">
    <property type="component" value="Unassembled WGS sequence"/>
</dbReference>
<feature type="compositionally biased region" description="Basic and acidic residues" evidence="2">
    <location>
        <begin position="341"/>
        <end position="355"/>
    </location>
</feature>
<feature type="compositionally biased region" description="Basic residues" evidence="2">
    <location>
        <begin position="362"/>
        <end position="378"/>
    </location>
</feature>
<name>A0A0G2EF39_PHACM</name>
<feature type="coiled-coil region" evidence="1">
    <location>
        <begin position="443"/>
        <end position="470"/>
    </location>
</feature>
<dbReference type="EMBL" id="LCWF01000084">
    <property type="protein sequence ID" value="KKY21497.1"/>
    <property type="molecule type" value="Genomic_DNA"/>
</dbReference>
<feature type="compositionally biased region" description="Basic and acidic residues" evidence="2">
    <location>
        <begin position="30"/>
        <end position="98"/>
    </location>
</feature>
<keyword evidence="1" id="KW-0175">Coiled coil</keyword>
<dbReference type="InterPro" id="IPR058348">
    <property type="entry name" value="DUF8035"/>
</dbReference>
<accession>A0A0G2EF39</accession>
<dbReference type="OrthoDB" id="5549748at2759"/>
<feature type="region of interest" description="Disordered" evidence="2">
    <location>
        <begin position="1"/>
        <end position="137"/>
    </location>
</feature>
<organism evidence="4 5">
    <name type="scientific">Phaeomoniella chlamydospora</name>
    <name type="common">Phaeoacremonium chlamydosporum</name>
    <dbReference type="NCBI Taxonomy" id="158046"/>
    <lineage>
        <taxon>Eukaryota</taxon>
        <taxon>Fungi</taxon>
        <taxon>Dikarya</taxon>
        <taxon>Ascomycota</taxon>
        <taxon>Pezizomycotina</taxon>
        <taxon>Eurotiomycetes</taxon>
        <taxon>Chaetothyriomycetidae</taxon>
        <taxon>Phaeomoniellales</taxon>
        <taxon>Phaeomoniellaceae</taxon>
        <taxon>Phaeomoniella</taxon>
    </lineage>
</organism>
<sequence length="505" mass="59762">MGSRYGGDYRRSGDLGGYRGSPTAPTGPRWDSDRFAREREERIRGPPVIERDRVEYEKDRFARGGGFEERIFAEERYGPPARRPERRYYEDDFFDTRSRAPAADAIIPYRPRREEPPPPPPRPGLLRRQSSLDTFDRRPMRRFEEFEEYRSPPPIAVPLPPRRASPPRYAPRYGERDVEEIRVSEPDFYGDEEFRTYKEREWTNRRTRSRRRSHSSEVRERISEEEIIEEAPWPRRGKTKMPRSKVHLRAIVELGYPFEEEVGDGLASGFIMLTNMQGETVILLKALNKQQIDEVIALSQEFREREQVTTTTTIHLIEPPPREEIIEKERVTHVPMSEAPRSVREWDTLKVERRSPSPTRTTRTRRSRSHHSRARSRRGSSPEMIVEKREIIREVSPARTIRTRRNSRASSPSTIVEKREIIQIDDRDESNSVHAGPLPLVIQDRRRKTERELKEEIRALEAERRMIRLERAPREREVIIERERPEEVIEVRKDKKGRMSLVVPR</sequence>
<evidence type="ECO:0000313" key="4">
    <source>
        <dbReference type="EMBL" id="KKY21497.1"/>
    </source>
</evidence>
<gene>
    <name evidence="4" type="ORF">UCRPC4_g03601</name>
</gene>
<feature type="region of interest" description="Disordered" evidence="2">
    <location>
        <begin position="334"/>
        <end position="385"/>
    </location>
</feature>
<dbReference type="Pfam" id="PF26118">
    <property type="entry name" value="DUF8035"/>
    <property type="match status" value="1"/>
</dbReference>
<evidence type="ECO:0000313" key="5">
    <source>
        <dbReference type="Proteomes" id="UP000053317"/>
    </source>
</evidence>
<reference evidence="4 5" key="2">
    <citation type="submission" date="2015-05" db="EMBL/GenBank/DDBJ databases">
        <authorList>
            <person name="Morales-Cruz A."/>
            <person name="Amrine K.C."/>
            <person name="Cantu D."/>
        </authorList>
    </citation>
    <scope>NUCLEOTIDE SEQUENCE [LARGE SCALE GENOMIC DNA]</scope>
    <source>
        <strain evidence="4">UCRPC4</strain>
    </source>
</reference>
<reference evidence="4 5" key="1">
    <citation type="submission" date="2015-05" db="EMBL/GenBank/DDBJ databases">
        <title>Distinctive expansion of gene families associated with plant cell wall degradation and secondary metabolism in the genomes of grapevine trunk pathogens.</title>
        <authorList>
            <person name="Lawrence D.P."/>
            <person name="Travadon R."/>
            <person name="Rolshausen P.E."/>
            <person name="Baumgartner K."/>
        </authorList>
    </citation>
    <scope>NUCLEOTIDE SEQUENCE [LARGE SCALE GENOMIC DNA]</scope>
    <source>
        <strain evidence="4">UCRPC4</strain>
    </source>
</reference>
<feature type="region of interest" description="Disordered" evidence="2">
    <location>
        <begin position="203"/>
        <end position="223"/>
    </location>
</feature>
<feature type="compositionally biased region" description="Basic and acidic residues" evidence="2">
    <location>
        <begin position="214"/>
        <end position="223"/>
    </location>
</feature>
<keyword evidence="5" id="KW-1185">Reference proteome</keyword>
<evidence type="ECO:0000256" key="1">
    <source>
        <dbReference type="SAM" id="Coils"/>
    </source>
</evidence>
<evidence type="ECO:0000259" key="3">
    <source>
        <dbReference type="Pfam" id="PF26118"/>
    </source>
</evidence>
<proteinExistence type="predicted"/>
<dbReference type="AlphaFoldDB" id="A0A0G2EF39"/>
<feature type="domain" description="DUF8035" evidence="3">
    <location>
        <begin position="235"/>
        <end position="261"/>
    </location>
</feature>
<evidence type="ECO:0000256" key="2">
    <source>
        <dbReference type="SAM" id="MobiDB-lite"/>
    </source>
</evidence>
<comment type="caution">
    <text evidence="4">The sequence shown here is derived from an EMBL/GenBank/DDBJ whole genome shotgun (WGS) entry which is preliminary data.</text>
</comment>